<name>A0A1I4Z2Y1_9PROT</name>
<reference evidence="2" key="1">
    <citation type="submission" date="2016-10" db="EMBL/GenBank/DDBJ databases">
        <authorList>
            <person name="Varghese N."/>
        </authorList>
    </citation>
    <scope>NUCLEOTIDE SEQUENCE [LARGE SCALE GENOMIC DNA]</scope>
    <source>
        <strain evidence="2">Nsp8</strain>
    </source>
</reference>
<gene>
    <name evidence="1" type="ORF">SAMN05216386_0998</name>
</gene>
<evidence type="ECO:0000313" key="1">
    <source>
        <dbReference type="EMBL" id="SFN44547.1"/>
    </source>
</evidence>
<evidence type="ECO:0000313" key="2">
    <source>
        <dbReference type="Proteomes" id="UP000183107"/>
    </source>
</evidence>
<organism evidence="1 2">
    <name type="scientific">Nitrosospira briensis</name>
    <dbReference type="NCBI Taxonomy" id="35799"/>
    <lineage>
        <taxon>Bacteria</taxon>
        <taxon>Pseudomonadati</taxon>
        <taxon>Pseudomonadota</taxon>
        <taxon>Betaproteobacteria</taxon>
        <taxon>Nitrosomonadales</taxon>
        <taxon>Nitrosomonadaceae</taxon>
        <taxon>Nitrosospira</taxon>
    </lineage>
</organism>
<keyword evidence="2" id="KW-1185">Reference proteome</keyword>
<dbReference type="RefSeq" id="WP_074795160.1">
    <property type="nucleotide sequence ID" value="NZ_FOVJ01000001.1"/>
</dbReference>
<dbReference type="Proteomes" id="UP000183107">
    <property type="component" value="Unassembled WGS sequence"/>
</dbReference>
<protein>
    <submittedName>
        <fullName evidence="1">Uncharacterized protein</fullName>
    </submittedName>
</protein>
<proteinExistence type="predicted"/>
<sequence length="127" mass="14221">MNDETNNLSVFSGSSGFHYISQHLLSVSNGEHGELSIREGDKLKTMTVPLLFQFTQAFSEVTRVRASFPFEPDKLSGHFAHRIDLEWVNFHPVSGSFLTHATSFLICLETIAMDTPQSRSVSRCSRA</sequence>
<dbReference type="EMBL" id="FOVJ01000001">
    <property type="protein sequence ID" value="SFN44547.1"/>
    <property type="molecule type" value="Genomic_DNA"/>
</dbReference>
<accession>A0A1I4Z2Y1</accession>
<dbReference type="AlphaFoldDB" id="A0A1I4Z2Y1"/>